<dbReference type="EMBL" id="DXBM01000059">
    <property type="protein sequence ID" value="HIZ46745.1"/>
    <property type="molecule type" value="Genomic_DNA"/>
</dbReference>
<evidence type="ECO:0000313" key="2">
    <source>
        <dbReference type="Proteomes" id="UP000824062"/>
    </source>
</evidence>
<evidence type="ECO:0000313" key="1">
    <source>
        <dbReference type="EMBL" id="HIZ46745.1"/>
    </source>
</evidence>
<comment type="caution">
    <text evidence="1">The sequence shown here is derived from an EMBL/GenBank/DDBJ whole genome shotgun (WGS) entry which is preliminary data.</text>
</comment>
<name>A0A9D2JDU1_9ACTN</name>
<dbReference type="Proteomes" id="UP000824062">
    <property type="component" value="Unassembled WGS sequence"/>
</dbReference>
<accession>A0A9D2JDU1</accession>
<proteinExistence type="predicted"/>
<sequence length="150" mass="15562">MSAQGFEITSVLVSPPPLTSLPAVYLDETSSLWAVAYPLQPPVIHALSDVRACSSAEDLGEGDEGVPSGRPTLDAVLLHPRELSRRNAARRGLSLGIGVRVLLADGATGETAMSIPLCVSVVRRGSRAHRSLMSQADGLARALSPAPAAS</sequence>
<reference evidence="1" key="1">
    <citation type="journal article" date="2021" name="PeerJ">
        <title>Extensive microbial diversity within the chicken gut microbiome revealed by metagenomics and culture.</title>
        <authorList>
            <person name="Gilroy R."/>
            <person name="Ravi A."/>
            <person name="Getino M."/>
            <person name="Pursley I."/>
            <person name="Horton D.L."/>
            <person name="Alikhan N.F."/>
            <person name="Baker D."/>
            <person name="Gharbi K."/>
            <person name="Hall N."/>
            <person name="Watson M."/>
            <person name="Adriaenssens E.M."/>
            <person name="Foster-Nyarko E."/>
            <person name="Jarju S."/>
            <person name="Secka A."/>
            <person name="Antonio M."/>
            <person name="Oren A."/>
            <person name="Chaudhuri R.R."/>
            <person name="La Ragione R."/>
            <person name="Hildebrand F."/>
            <person name="Pallen M.J."/>
        </authorList>
    </citation>
    <scope>NUCLEOTIDE SEQUENCE</scope>
    <source>
        <strain evidence="1">ChiHjej12B11-14209</strain>
    </source>
</reference>
<dbReference type="AlphaFoldDB" id="A0A9D2JDU1"/>
<protein>
    <submittedName>
        <fullName evidence="1">Uncharacterized protein</fullName>
    </submittedName>
</protein>
<reference evidence="1" key="2">
    <citation type="submission" date="2021-04" db="EMBL/GenBank/DDBJ databases">
        <authorList>
            <person name="Gilroy R."/>
        </authorList>
    </citation>
    <scope>NUCLEOTIDE SEQUENCE</scope>
    <source>
        <strain evidence="1">ChiHjej12B11-14209</strain>
    </source>
</reference>
<gene>
    <name evidence="1" type="ORF">IAA19_07000</name>
</gene>
<organism evidence="1 2">
    <name type="scientific">Candidatus Olsenella pullistercoris</name>
    <dbReference type="NCBI Taxonomy" id="2838712"/>
    <lineage>
        <taxon>Bacteria</taxon>
        <taxon>Bacillati</taxon>
        <taxon>Actinomycetota</taxon>
        <taxon>Coriobacteriia</taxon>
        <taxon>Coriobacteriales</taxon>
        <taxon>Atopobiaceae</taxon>
        <taxon>Olsenella</taxon>
    </lineage>
</organism>